<dbReference type="Proteomes" id="UP000815325">
    <property type="component" value="Unassembled WGS sequence"/>
</dbReference>
<reference evidence="2" key="1">
    <citation type="submission" date="2017-08" db="EMBL/GenBank/DDBJ databases">
        <authorList>
            <person name="Polle J.E."/>
            <person name="Barry K."/>
            <person name="Cushman J."/>
            <person name="Schmutz J."/>
            <person name="Tran D."/>
            <person name="Hathwaick L.T."/>
            <person name="Yim W.C."/>
            <person name="Jenkins J."/>
            <person name="Mckie-Krisberg Z.M."/>
            <person name="Prochnik S."/>
            <person name="Lindquist E."/>
            <person name="Dockter R.B."/>
            <person name="Adam C."/>
            <person name="Molina H."/>
            <person name="Bunkerborg J."/>
            <person name="Jin E."/>
            <person name="Buchheim M."/>
            <person name="Magnuson J."/>
        </authorList>
    </citation>
    <scope>NUCLEOTIDE SEQUENCE</scope>
    <source>
        <strain evidence="2">CCAP 19/18</strain>
    </source>
</reference>
<evidence type="ECO:0000313" key="2">
    <source>
        <dbReference type="EMBL" id="KAF5833083.1"/>
    </source>
</evidence>
<accession>A0ABQ7GEQ6</accession>
<gene>
    <name evidence="2" type="ORF">DUNSADRAFT_10702</name>
</gene>
<feature type="compositionally biased region" description="Acidic residues" evidence="1">
    <location>
        <begin position="177"/>
        <end position="190"/>
    </location>
</feature>
<feature type="non-terminal residue" evidence="2">
    <location>
        <position position="1"/>
    </location>
</feature>
<evidence type="ECO:0000256" key="1">
    <source>
        <dbReference type="SAM" id="MobiDB-lite"/>
    </source>
</evidence>
<evidence type="ECO:0000313" key="3">
    <source>
        <dbReference type="Proteomes" id="UP000815325"/>
    </source>
</evidence>
<feature type="non-terminal residue" evidence="2">
    <location>
        <position position="280"/>
    </location>
</feature>
<dbReference type="EMBL" id="MU069831">
    <property type="protein sequence ID" value="KAF5833083.1"/>
    <property type="molecule type" value="Genomic_DNA"/>
</dbReference>
<comment type="caution">
    <text evidence="2">The sequence shown here is derived from an EMBL/GenBank/DDBJ whole genome shotgun (WGS) entry which is preliminary data.</text>
</comment>
<feature type="region of interest" description="Disordered" evidence="1">
    <location>
        <begin position="163"/>
        <end position="280"/>
    </location>
</feature>
<feature type="compositionally biased region" description="Basic and acidic residues" evidence="1">
    <location>
        <begin position="255"/>
        <end position="269"/>
    </location>
</feature>
<organism evidence="2 3">
    <name type="scientific">Dunaliella salina</name>
    <name type="common">Green alga</name>
    <name type="synonym">Protococcus salinus</name>
    <dbReference type="NCBI Taxonomy" id="3046"/>
    <lineage>
        <taxon>Eukaryota</taxon>
        <taxon>Viridiplantae</taxon>
        <taxon>Chlorophyta</taxon>
        <taxon>core chlorophytes</taxon>
        <taxon>Chlorophyceae</taxon>
        <taxon>CS clade</taxon>
        <taxon>Chlamydomonadales</taxon>
        <taxon>Dunaliellaceae</taxon>
        <taxon>Dunaliella</taxon>
    </lineage>
</organism>
<keyword evidence="3" id="KW-1185">Reference proteome</keyword>
<name>A0ABQ7GEQ6_DUNSA</name>
<sequence length="280" mass="30341">YAPWYATVLKAAQVAVAILGMLEEESRASRLSFSDIARRLAELPESAPAFVSKKAEGVQRFVVVHGQIILNQFRHYPNKAVQRAAFTTELRRNMETRKHHKLYMSKAKALKTAKAPRNANPMRTRAALGLRAKPMPATATTMVKAVWHNYFFGNSVAAQLAKQAEAAEGADGPAKEVEEDENEEEEEAGEENALAGSAKNSTAARRVAQSLAQKKKQQQQQQEENPAGGGPGSTNAAAGSGKKASQQKPAKVAKRTIEWSGKAEKDAKATSRTLYSAAKV</sequence>
<feature type="compositionally biased region" description="Polar residues" evidence="1">
    <location>
        <begin position="233"/>
        <end position="248"/>
    </location>
</feature>
<proteinExistence type="predicted"/>
<protein>
    <submittedName>
        <fullName evidence="2">Uncharacterized protein</fullName>
    </submittedName>
</protein>